<sequence>MVKSPQGAIIYLRNIALPLMLFQVCLTVAYAHRPNVTTSLIFLATLVMLLGYFEFLFRDEWFRLTNSHAYWWLNSTDAREAGLYFRIAQIHRQVMTDVLDAFRVTLFNTALLSDLDLTVLRVNGPNFHSISFAYAISFLALFLFSCRRFVLFALILPILVFTSAKGALIVLLLATSMTLASTVFQGRIVLAGFVGLMCLYIPFVIISGLRVGDYHVLGLIGGVKGFLANPIGHGLGSGGNLATNFGELDWENAQKSGETEAAVESAVGVLLYQMGVAAFIVLGFYYWVGFTVWRLFDRLRHPQFCVAAYGLFAILVNGLFQEEALFSPLSLGLMLAFAALAIGSAARTGVLDPPAVPTLAPEAAGRLQPLGDPGGRP</sequence>
<feature type="transmembrane region" description="Helical" evidence="1">
    <location>
        <begin position="38"/>
        <end position="57"/>
    </location>
</feature>
<evidence type="ECO:0000256" key="1">
    <source>
        <dbReference type="SAM" id="Phobius"/>
    </source>
</evidence>
<dbReference type="PATRIC" id="fig|1439726.3.peg.1316"/>
<feature type="transmembrane region" description="Helical" evidence="1">
    <location>
        <begin position="150"/>
        <end position="176"/>
    </location>
</feature>
<evidence type="ECO:0008006" key="4">
    <source>
        <dbReference type="Google" id="ProtNLM"/>
    </source>
</evidence>
<dbReference type="EMBL" id="MCRJ01000022">
    <property type="protein sequence ID" value="ODN71388.1"/>
    <property type="molecule type" value="Genomic_DNA"/>
</dbReference>
<dbReference type="RefSeq" id="WP_069306219.1">
    <property type="nucleotide sequence ID" value="NZ_MCRJ01000022.1"/>
</dbReference>
<proteinExistence type="predicted"/>
<dbReference type="Proteomes" id="UP000094622">
    <property type="component" value="Unassembled WGS sequence"/>
</dbReference>
<dbReference type="OrthoDB" id="8141108at2"/>
<feature type="transmembrane region" description="Helical" evidence="1">
    <location>
        <begin position="127"/>
        <end position="144"/>
    </location>
</feature>
<name>A0A1E3H4X7_9HYPH</name>
<keyword evidence="3" id="KW-1185">Reference proteome</keyword>
<protein>
    <recommendedName>
        <fullName evidence="4">O-Antigen ligase</fullName>
    </recommendedName>
</protein>
<comment type="caution">
    <text evidence="2">The sequence shown here is derived from an EMBL/GenBank/DDBJ whole genome shotgun (WGS) entry which is preliminary data.</text>
</comment>
<keyword evidence="1" id="KW-1133">Transmembrane helix</keyword>
<evidence type="ECO:0000313" key="2">
    <source>
        <dbReference type="EMBL" id="ODN71388.1"/>
    </source>
</evidence>
<gene>
    <name evidence="2" type="ORF">A6302_01252</name>
</gene>
<evidence type="ECO:0000313" key="3">
    <source>
        <dbReference type="Proteomes" id="UP000094622"/>
    </source>
</evidence>
<reference evidence="2 3" key="1">
    <citation type="submission" date="2016-07" db="EMBL/GenBank/DDBJ databases">
        <title>Draft Genome Sequence of Methylobrevis pamukkalensis PK2.</title>
        <authorList>
            <person name="Vasilenko O.V."/>
            <person name="Doronina N.V."/>
            <person name="Shmareva M.N."/>
            <person name="Tarlachkov S.V."/>
            <person name="Mustakhimov I."/>
            <person name="Trotsenko Y.A."/>
        </authorList>
    </citation>
    <scope>NUCLEOTIDE SEQUENCE [LARGE SCALE GENOMIC DNA]</scope>
    <source>
        <strain evidence="2 3">PK2</strain>
    </source>
</reference>
<feature type="transmembrane region" description="Helical" evidence="1">
    <location>
        <begin position="270"/>
        <end position="292"/>
    </location>
</feature>
<keyword evidence="1" id="KW-0472">Membrane</keyword>
<keyword evidence="1" id="KW-0812">Transmembrane</keyword>
<organism evidence="2 3">
    <name type="scientific">Methylobrevis pamukkalensis</name>
    <dbReference type="NCBI Taxonomy" id="1439726"/>
    <lineage>
        <taxon>Bacteria</taxon>
        <taxon>Pseudomonadati</taxon>
        <taxon>Pseudomonadota</taxon>
        <taxon>Alphaproteobacteria</taxon>
        <taxon>Hyphomicrobiales</taxon>
        <taxon>Pleomorphomonadaceae</taxon>
        <taxon>Methylobrevis</taxon>
    </lineage>
</organism>
<feature type="transmembrane region" description="Helical" evidence="1">
    <location>
        <begin position="326"/>
        <end position="346"/>
    </location>
</feature>
<feature type="transmembrane region" description="Helical" evidence="1">
    <location>
        <begin position="304"/>
        <end position="320"/>
    </location>
</feature>
<accession>A0A1E3H4X7</accession>
<feature type="transmembrane region" description="Helical" evidence="1">
    <location>
        <begin position="12"/>
        <end position="32"/>
    </location>
</feature>
<feature type="transmembrane region" description="Helical" evidence="1">
    <location>
        <begin position="188"/>
        <end position="209"/>
    </location>
</feature>
<dbReference type="AlphaFoldDB" id="A0A1E3H4X7"/>